<evidence type="ECO:0000313" key="4">
    <source>
        <dbReference type="EMBL" id="KAK8861600.1"/>
    </source>
</evidence>
<feature type="coiled-coil region" evidence="2">
    <location>
        <begin position="1013"/>
        <end position="1135"/>
    </location>
</feature>
<keyword evidence="1 2" id="KW-0175">Coiled coil</keyword>
<dbReference type="KEGG" id="kne:92179681"/>
<proteinExistence type="predicted"/>
<protein>
    <submittedName>
        <fullName evidence="4">Uncharacterized protein</fullName>
    </submittedName>
</protein>
<feature type="region of interest" description="Disordered" evidence="3">
    <location>
        <begin position="1164"/>
        <end position="1193"/>
    </location>
</feature>
<dbReference type="RefSeq" id="XP_066804225.1">
    <property type="nucleotide sequence ID" value="XM_066945536.1"/>
</dbReference>
<feature type="compositionally biased region" description="Acidic residues" evidence="3">
    <location>
        <begin position="445"/>
        <end position="455"/>
    </location>
</feature>
<gene>
    <name evidence="4" type="ORF">IAR55_002423</name>
</gene>
<dbReference type="PANTHER" id="PTHR23160">
    <property type="entry name" value="SYNAPTONEMAL COMPLEX PROTEIN-RELATED"/>
    <property type="match status" value="1"/>
</dbReference>
<feature type="region of interest" description="Disordered" evidence="3">
    <location>
        <begin position="1267"/>
        <end position="1292"/>
    </location>
</feature>
<dbReference type="PANTHER" id="PTHR23160:SF19">
    <property type="entry name" value="MYOSIN HEAVY CHAIN-RELATED PROTEIN"/>
    <property type="match status" value="1"/>
</dbReference>
<accession>A0AAW0Z0Z4</accession>
<evidence type="ECO:0000256" key="3">
    <source>
        <dbReference type="SAM" id="MobiDB-lite"/>
    </source>
</evidence>
<feature type="compositionally biased region" description="Basic and acidic residues" evidence="3">
    <location>
        <begin position="331"/>
        <end position="344"/>
    </location>
</feature>
<feature type="coiled-coil region" evidence="2">
    <location>
        <begin position="891"/>
        <end position="984"/>
    </location>
</feature>
<feature type="coiled-coil region" evidence="2">
    <location>
        <begin position="778"/>
        <end position="851"/>
    </location>
</feature>
<feature type="compositionally biased region" description="Basic and acidic residues" evidence="3">
    <location>
        <begin position="456"/>
        <end position="474"/>
    </location>
</feature>
<feature type="compositionally biased region" description="Polar residues" evidence="3">
    <location>
        <begin position="352"/>
        <end position="364"/>
    </location>
</feature>
<keyword evidence="5" id="KW-1185">Reference proteome</keyword>
<evidence type="ECO:0000256" key="2">
    <source>
        <dbReference type="SAM" id="Coils"/>
    </source>
</evidence>
<feature type="region of interest" description="Disordered" evidence="3">
    <location>
        <begin position="1"/>
        <end position="202"/>
    </location>
</feature>
<evidence type="ECO:0000313" key="5">
    <source>
        <dbReference type="Proteomes" id="UP001388673"/>
    </source>
</evidence>
<evidence type="ECO:0000256" key="1">
    <source>
        <dbReference type="ARBA" id="ARBA00023054"/>
    </source>
</evidence>
<feature type="region of interest" description="Disordered" evidence="3">
    <location>
        <begin position="423"/>
        <end position="483"/>
    </location>
</feature>
<feature type="coiled-coil region" evidence="2">
    <location>
        <begin position="603"/>
        <end position="728"/>
    </location>
</feature>
<reference evidence="4 5" key="1">
    <citation type="journal article" date="2024" name="bioRxiv">
        <title>Comparative genomics of Cryptococcus and Kwoniella reveals pathogenesis evolution and contrasting karyotype dynamics via intercentromeric recombination or chromosome fusion.</title>
        <authorList>
            <person name="Coelho M.A."/>
            <person name="David-Palma M."/>
            <person name="Shea T."/>
            <person name="Bowers K."/>
            <person name="McGinley-Smith S."/>
            <person name="Mohammad A.W."/>
            <person name="Gnirke A."/>
            <person name="Yurkov A.M."/>
            <person name="Nowrousian M."/>
            <person name="Sun S."/>
            <person name="Cuomo C.A."/>
            <person name="Heitman J."/>
        </authorList>
    </citation>
    <scope>NUCLEOTIDE SEQUENCE [LARGE SCALE GENOMIC DNA]</scope>
    <source>
        <strain evidence="4 5">CBS 13917</strain>
    </source>
</reference>
<dbReference type="EMBL" id="JBCAWK010000004">
    <property type="protein sequence ID" value="KAK8861600.1"/>
    <property type="molecule type" value="Genomic_DNA"/>
</dbReference>
<organism evidence="4 5">
    <name type="scientific">Kwoniella newhampshirensis</name>
    <dbReference type="NCBI Taxonomy" id="1651941"/>
    <lineage>
        <taxon>Eukaryota</taxon>
        <taxon>Fungi</taxon>
        <taxon>Dikarya</taxon>
        <taxon>Basidiomycota</taxon>
        <taxon>Agaricomycotina</taxon>
        <taxon>Tremellomycetes</taxon>
        <taxon>Tremellales</taxon>
        <taxon>Cryptococcaceae</taxon>
        <taxon>Kwoniella</taxon>
    </lineage>
</organism>
<feature type="compositionally biased region" description="Polar residues" evidence="3">
    <location>
        <begin position="496"/>
        <end position="506"/>
    </location>
</feature>
<name>A0AAW0Z0Z4_9TREE</name>
<feature type="region of interest" description="Disordered" evidence="3">
    <location>
        <begin position="496"/>
        <end position="533"/>
    </location>
</feature>
<sequence>MDLFHRLNPFHRPPSASLHRDTPTPTINPFHARPSSALDNANPYHHPSPYSSIDDSVPHPRDPYSTPLPPPSPTKRSGHHRTPSMLRSLAHYPSLSALKSKSKKKGGKKEVEEVPAIPVGELSGEGKGRTQKLNGSRSVPRDLRLSADVSKSVEDPLTPLPSPCPHPLTYSHRSITPVAPASDPTLGSIARRTAPPPTPDITVYHDCSATPESVKMRMRLEVDVYSFERSPMSDDSPVRRRYTSFDDRPSPGRLSSARGPHRHLSSPAPPSHPVYTTSPGSASDLPASPSCPSARDTTYNDSFDMFTGFEELPIGTPGGKKASLRRGACVDGEKHEKDAVRSFSRDMYTPALPSSNYSPATVKTLSPIRMSPNRRRAESSPSPSRNQTREEFKKAAKRSSSPFEIKLSPFVAKRISLDAFGTSTPGGNIEGAHRDAEEVLCSSYEEFEEPDSEENDGGRIDRLEGDDVSKDGVKPYETQEDDGDLREALGTFRTTTLSTIRESPSPNDRRLHDTSSIEPRVPTPTPRHSNWNWNRNDATYRTPLPQQLSPVGLPLPPSEEASPCISRKYMSAPPLGINNSLLNAHLEHTHALQSQIKAGELMMDVLRSENEDLRECLGDAEREKTESLSIGEARVAELEKLRSKCDGKDQALDQLRQAMLENEEFFNHLQETHDTLAERCAELEKERGATETAREAEASAQRRERKVKSEVTAEIQVLKERNKVLEKDQKAVEGIVFDLRRELAWAEGRLREFEDVDKKIVAKDAEIQSISSMGEQRAKELQSDVDKKNAELAEADMTNTLLQDLMNIEMTGYATNLSEKDQQLENLHQKLAQLDSSISELTSELADLQATMFTAVSASRTAEMNLVEKDRTIAALREKLELARFEVNETHFNSQAEMEKLREQIEELTRMSAEREWAGKQANEMLAKFMEERRVWDEEKEELVEMINRLSKDESPQDNLQARVQTLQDQLSEANRNIVFLRGSLQDQKATSQHKITLLSSQNAELLTLRVALVDTEEQLAQSRDVLERQSKDSDRCLARLRAQVQDLEARLESHDFALRSAVVEAESEKAYSRDSRSRLERYLCEIDELKLSETKLRSEVNDLRRDSATSEVKKVEFEKKILKLEEDKELLNVALESKTMELVLFQRKEKRTSGVSASTLMTRARPASATMSMSTSKIPTTPTPSTGLDATPLPKRLAASTSVSTSTMRARRDSFVLSGSTSRIPLGASTRHNKTPDITISAGKKTVSGSLEKSISRRSSLPVLVRKPSVQTSAEGGGAGQRASLKVVAEV</sequence>
<dbReference type="Proteomes" id="UP001388673">
    <property type="component" value="Unassembled WGS sequence"/>
</dbReference>
<feature type="compositionally biased region" description="Low complexity" evidence="3">
    <location>
        <begin position="1171"/>
        <end position="1187"/>
    </location>
</feature>
<dbReference type="GeneID" id="92179681"/>
<feature type="region of interest" description="Disordered" evidence="3">
    <location>
        <begin position="229"/>
        <end position="401"/>
    </location>
</feature>
<comment type="caution">
    <text evidence="4">The sequence shown here is derived from an EMBL/GenBank/DDBJ whole genome shotgun (WGS) entry which is preliminary data.</text>
</comment>